<dbReference type="Proteomes" id="UP001501237">
    <property type="component" value="Unassembled WGS sequence"/>
</dbReference>
<protein>
    <recommendedName>
        <fullName evidence="4">Tetratricopeptide repeat protein</fullName>
    </recommendedName>
</protein>
<evidence type="ECO:0000313" key="2">
    <source>
        <dbReference type="EMBL" id="GAA3225630.1"/>
    </source>
</evidence>
<keyword evidence="1" id="KW-0802">TPR repeat</keyword>
<dbReference type="EMBL" id="BAAAUV010000015">
    <property type="protein sequence ID" value="GAA3225630.1"/>
    <property type="molecule type" value="Genomic_DNA"/>
</dbReference>
<name>A0ABP6QJ26_9ACTN</name>
<dbReference type="RefSeq" id="WP_344833418.1">
    <property type="nucleotide sequence ID" value="NZ_BAAAUV010000015.1"/>
</dbReference>
<dbReference type="Gene3D" id="1.25.40.10">
    <property type="entry name" value="Tetratricopeptide repeat domain"/>
    <property type="match status" value="2"/>
</dbReference>
<dbReference type="PROSITE" id="PS50005">
    <property type="entry name" value="TPR"/>
    <property type="match status" value="1"/>
</dbReference>
<sequence length="254" mass="27831">MRTVVLLRDRALRHEEAGRMDKAIRVYRRLSAHAARSLPAGDPLLLDCRDRLGRGYLRAGRLAEAARVFERTISETPADPAARLGLAAVRAAQGRGEEAADLAEEAFAELETPGLGAMLVRVEAHRAAGDLDRALNLAELALSEQRARAGETDSGTWTARAALARVRLARKEAGRAARELAPVWSSWQRDRRLRTHPDALSCGNDLAEIYLALGRDADADALLRRVLSLAGRRYSVGHPEIVRARESLSRISPQ</sequence>
<dbReference type="InterPro" id="IPR011990">
    <property type="entry name" value="TPR-like_helical_dom_sf"/>
</dbReference>
<dbReference type="SUPFAM" id="SSF48452">
    <property type="entry name" value="TPR-like"/>
    <property type="match status" value="2"/>
</dbReference>
<gene>
    <name evidence="2" type="ORF">GCM10010468_53390</name>
</gene>
<dbReference type="InterPro" id="IPR019734">
    <property type="entry name" value="TPR_rpt"/>
</dbReference>
<organism evidence="2 3">
    <name type="scientific">Actinocorallia longicatena</name>
    <dbReference type="NCBI Taxonomy" id="111803"/>
    <lineage>
        <taxon>Bacteria</taxon>
        <taxon>Bacillati</taxon>
        <taxon>Actinomycetota</taxon>
        <taxon>Actinomycetes</taxon>
        <taxon>Streptosporangiales</taxon>
        <taxon>Thermomonosporaceae</taxon>
        <taxon>Actinocorallia</taxon>
    </lineage>
</organism>
<evidence type="ECO:0000256" key="1">
    <source>
        <dbReference type="PROSITE-ProRule" id="PRU00339"/>
    </source>
</evidence>
<reference evidence="3" key="1">
    <citation type="journal article" date="2019" name="Int. J. Syst. Evol. Microbiol.">
        <title>The Global Catalogue of Microorganisms (GCM) 10K type strain sequencing project: providing services to taxonomists for standard genome sequencing and annotation.</title>
        <authorList>
            <consortium name="The Broad Institute Genomics Platform"/>
            <consortium name="The Broad Institute Genome Sequencing Center for Infectious Disease"/>
            <person name="Wu L."/>
            <person name="Ma J."/>
        </authorList>
    </citation>
    <scope>NUCLEOTIDE SEQUENCE [LARGE SCALE GENOMIC DNA]</scope>
    <source>
        <strain evidence="3">JCM 9377</strain>
    </source>
</reference>
<keyword evidence="3" id="KW-1185">Reference proteome</keyword>
<accession>A0ABP6QJ26</accession>
<feature type="repeat" description="TPR" evidence="1">
    <location>
        <begin position="46"/>
        <end position="79"/>
    </location>
</feature>
<dbReference type="Pfam" id="PF14559">
    <property type="entry name" value="TPR_19"/>
    <property type="match status" value="1"/>
</dbReference>
<proteinExistence type="predicted"/>
<comment type="caution">
    <text evidence="2">The sequence shown here is derived from an EMBL/GenBank/DDBJ whole genome shotgun (WGS) entry which is preliminary data.</text>
</comment>
<evidence type="ECO:0000313" key="3">
    <source>
        <dbReference type="Proteomes" id="UP001501237"/>
    </source>
</evidence>
<evidence type="ECO:0008006" key="4">
    <source>
        <dbReference type="Google" id="ProtNLM"/>
    </source>
</evidence>
<dbReference type="Pfam" id="PF13374">
    <property type="entry name" value="TPR_10"/>
    <property type="match status" value="1"/>
</dbReference>